<dbReference type="PANTHER" id="PTHR33988">
    <property type="entry name" value="ENDORIBONUCLEASE MAZF-RELATED"/>
    <property type="match status" value="1"/>
</dbReference>
<dbReference type="Proteomes" id="UP000549765">
    <property type="component" value="Unassembled WGS sequence"/>
</dbReference>
<sequence length="141" mass="15495">MAKTEIKRGDIYYADLSPVTGSEQGGTRPVVIVQNNMGNYYSPTVIVAAITAKASKSKLPTHILLPTEEGIAKDSVILLEQLRTIDKSRLKDRVSHLDTEVMTKVDVGLAISLGLVPDSRTYEEVNQSNEHLEMVDTPDNK</sequence>
<name>A0A7X6N4V6_9LACO</name>
<dbReference type="RefSeq" id="WP_168721732.1">
    <property type="nucleotide sequence ID" value="NZ_JAAXPN010000002.1"/>
</dbReference>
<dbReference type="Pfam" id="PF02452">
    <property type="entry name" value="PemK_toxin"/>
    <property type="match status" value="1"/>
</dbReference>
<gene>
    <name evidence="3" type="ORF">HF964_03795</name>
</gene>
<accession>A0A7X6N4V6</accession>
<dbReference type="AlphaFoldDB" id="A0A7X6N4V6"/>
<dbReference type="EMBL" id="JAAXPN010000002">
    <property type="protein sequence ID" value="NKZ23933.1"/>
    <property type="molecule type" value="Genomic_DNA"/>
</dbReference>
<keyword evidence="2" id="KW-1277">Toxin-antitoxin system</keyword>
<dbReference type="InterPro" id="IPR003477">
    <property type="entry name" value="PemK-like"/>
</dbReference>
<dbReference type="InterPro" id="IPR011067">
    <property type="entry name" value="Plasmid_toxin/cell-grow_inhib"/>
</dbReference>
<dbReference type="SUPFAM" id="SSF50118">
    <property type="entry name" value="Cell growth inhibitor/plasmid maintenance toxic component"/>
    <property type="match status" value="1"/>
</dbReference>
<dbReference type="GO" id="GO:0003677">
    <property type="term" value="F:DNA binding"/>
    <property type="evidence" value="ECO:0007669"/>
    <property type="project" value="InterPro"/>
</dbReference>
<keyword evidence="4" id="KW-1185">Reference proteome</keyword>
<dbReference type="Gene3D" id="2.30.30.110">
    <property type="match status" value="1"/>
</dbReference>
<dbReference type="GO" id="GO:0006402">
    <property type="term" value="P:mRNA catabolic process"/>
    <property type="evidence" value="ECO:0007669"/>
    <property type="project" value="TreeGrafter"/>
</dbReference>
<evidence type="ECO:0000313" key="4">
    <source>
        <dbReference type="Proteomes" id="UP000549765"/>
    </source>
</evidence>
<protein>
    <submittedName>
        <fullName evidence="3">Type II toxin-antitoxin system PemK/MazF family toxin</fullName>
    </submittedName>
</protein>
<reference evidence="3 4" key="1">
    <citation type="submission" date="2020-04" db="EMBL/GenBank/DDBJ databases">
        <title>MicrobeNet Type strains.</title>
        <authorList>
            <person name="Nicholson A.C."/>
        </authorList>
    </citation>
    <scope>NUCLEOTIDE SEQUENCE [LARGE SCALE GENOMIC DNA]</scope>
    <source>
        <strain evidence="3 4">CCUG 61472</strain>
    </source>
</reference>
<evidence type="ECO:0000256" key="1">
    <source>
        <dbReference type="ARBA" id="ARBA00007521"/>
    </source>
</evidence>
<proteinExistence type="inferred from homology"/>
<dbReference type="GO" id="GO:0004521">
    <property type="term" value="F:RNA endonuclease activity"/>
    <property type="evidence" value="ECO:0007669"/>
    <property type="project" value="TreeGrafter"/>
</dbReference>
<dbReference type="GO" id="GO:0016075">
    <property type="term" value="P:rRNA catabolic process"/>
    <property type="evidence" value="ECO:0007669"/>
    <property type="project" value="TreeGrafter"/>
</dbReference>
<evidence type="ECO:0000313" key="3">
    <source>
        <dbReference type="EMBL" id="NKZ23933.1"/>
    </source>
</evidence>
<organism evidence="3 4">
    <name type="scientific">Periweissella fabalis</name>
    <dbReference type="NCBI Taxonomy" id="1070421"/>
    <lineage>
        <taxon>Bacteria</taxon>
        <taxon>Bacillati</taxon>
        <taxon>Bacillota</taxon>
        <taxon>Bacilli</taxon>
        <taxon>Lactobacillales</taxon>
        <taxon>Lactobacillaceae</taxon>
        <taxon>Periweissella</taxon>
    </lineage>
</organism>
<evidence type="ECO:0000256" key="2">
    <source>
        <dbReference type="ARBA" id="ARBA00022649"/>
    </source>
</evidence>
<comment type="similarity">
    <text evidence="1">Belongs to the PemK/MazF family.</text>
</comment>
<comment type="caution">
    <text evidence="3">The sequence shown here is derived from an EMBL/GenBank/DDBJ whole genome shotgun (WGS) entry which is preliminary data.</text>
</comment>
<dbReference type="PANTHER" id="PTHR33988:SF2">
    <property type="entry name" value="ENDORIBONUCLEASE MAZF"/>
    <property type="match status" value="1"/>
</dbReference>